<dbReference type="EMBL" id="AP024412">
    <property type="protein sequence ID" value="BCR36212.1"/>
    <property type="molecule type" value="Genomic_DNA"/>
</dbReference>
<sequence>MADKYTKVKPKVHPITITAIVGFFVLIVALIIILQPTNRESIYNAYSPYSTNDLTEDHPFYEVNYKSTLFKKGLKSIIEDEALVFVYIGSPDCTSCQAHIGAFQKYYESLEMDQYVDTIYYLNPSEDLDQFEDFVLDYEGVKETTPQLIVFQDGEILYQFEVVSAEDSQLLNRSVRDFYEDVIDLLAE</sequence>
<proteinExistence type="predicted"/>
<dbReference type="Gene3D" id="3.40.30.10">
    <property type="entry name" value="Glutaredoxin"/>
    <property type="match status" value="1"/>
</dbReference>
<dbReference type="CDD" id="cd02947">
    <property type="entry name" value="TRX_family"/>
    <property type="match status" value="1"/>
</dbReference>
<keyword evidence="2" id="KW-1185">Reference proteome</keyword>
<name>A0A7U9TH34_9MOLU</name>
<dbReference type="KEGG" id="manr:MPAN_011050"/>
<evidence type="ECO:0000313" key="1">
    <source>
        <dbReference type="EMBL" id="BCR36212.1"/>
    </source>
</evidence>
<dbReference type="AlphaFoldDB" id="A0A7U9TH34"/>
<organism evidence="1 2">
    <name type="scientific">Mariniplasma anaerobium</name>
    <dbReference type="NCBI Taxonomy" id="2735436"/>
    <lineage>
        <taxon>Bacteria</taxon>
        <taxon>Bacillati</taxon>
        <taxon>Mycoplasmatota</taxon>
        <taxon>Mollicutes</taxon>
        <taxon>Acholeplasmatales</taxon>
        <taxon>Acholeplasmataceae</taxon>
        <taxon>Mariniplasma</taxon>
    </lineage>
</organism>
<dbReference type="InterPro" id="IPR046698">
    <property type="entry name" value="PedC-like"/>
</dbReference>
<accession>A0A7U9TH34</accession>
<dbReference type="InterPro" id="IPR036249">
    <property type="entry name" value="Thioredoxin-like_sf"/>
</dbReference>
<protein>
    <recommendedName>
        <fullName evidence="3">Thioredoxin domain-containing protein</fullName>
    </recommendedName>
</protein>
<dbReference type="SUPFAM" id="SSF52833">
    <property type="entry name" value="Thioredoxin-like"/>
    <property type="match status" value="1"/>
</dbReference>
<dbReference type="Proteomes" id="UP000620133">
    <property type="component" value="Chromosome"/>
</dbReference>
<dbReference type="Pfam" id="PF20207">
    <property type="entry name" value="DUF6568"/>
    <property type="match status" value="1"/>
</dbReference>
<evidence type="ECO:0008006" key="3">
    <source>
        <dbReference type="Google" id="ProtNLM"/>
    </source>
</evidence>
<dbReference type="RefSeq" id="WP_176238965.1">
    <property type="nucleotide sequence ID" value="NZ_AP024412.1"/>
</dbReference>
<reference evidence="1" key="1">
    <citation type="submission" date="2021-01" db="EMBL/GenBank/DDBJ databases">
        <title>Draft genome sequence of Acholeplasmataceae bacterium strain Mahy22.</title>
        <authorList>
            <person name="Watanabe M."/>
            <person name="Kojima H."/>
            <person name="Fukui M."/>
        </authorList>
    </citation>
    <scope>NUCLEOTIDE SEQUENCE</scope>
    <source>
        <strain evidence="1">Mahy22</strain>
    </source>
</reference>
<gene>
    <name evidence="1" type="ORF">MPAN_011050</name>
</gene>
<evidence type="ECO:0000313" key="2">
    <source>
        <dbReference type="Proteomes" id="UP000620133"/>
    </source>
</evidence>